<dbReference type="EMBL" id="LAQT01000012">
    <property type="protein sequence ID" value="KPC51891.1"/>
    <property type="molecule type" value="Genomic_DNA"/>
</dbReference>
<evidence type="ECO:0000313" key="1">
    <source>
        <dbReference type="EMBL" id="KPC51891.1"/>
    </source>
</evidence>
<organism evidence="1 2">
    <name type="scientific">Amantichitinum ursilacus</name>
    <dbReference type="NCBI Taxonomy" id="857265"/>
    <lineage>
        <taxon>Bacteria</taxon>
        <taxon>Pseudomonadati</taxon>
        <taxon>Pseudomonadota</taxon>
        <taxon>Betaproteobacteria</taxon>
        <taxon>Neisseriales</taxon>
        <taxon>Chitinibacteraceae</taxon>
        <taxon>Amantichitinum</taxon>
    </lineage>
</organism>
<evidence type="ECO:0008006" key="3">
    <source>
        <dbReference type="Google" id="ProtNLM"/>
    </source>
</evidence>
<proteinExistence type="predicted"/>
<comment type="caution">
    <text evidence="1">The sequence shown here is derived from an EMBL/GenBank/DDBJ whole genome shotgun (WGS) entry which is preliminary data.</text>
</comment>
<keyword evidence="2" id="KW-1185">Reference proteome</keyword>
<evidence type="ECO:0000313" key="2">
    <source>
        <dbReference type="Proteomes" id="UP000037939"/>
    </source>
</evidence>
<protein>
    <recommendedName>
        <fullName evidence="3">Uracil-DNA glycosylase</fullName>
    </recommendedName>
</protein>
<dbReference type="OrthoDB" id="9807346at2"/>
<accession>A0A0N0GMR3</accession>
<name>A0A0N0GMR3_9NEIS</name>
<reference evidence="1 2" key="1">
    <citation type="submission" date="2015-07" db="EMBL/GenBank/DDBJ databases">
        <title>Draft genome sequence of the Amantichitinum ursilacus IGB-41, a new chitin-degrading bacterium.</title>
        <authorList>
            <person name="Kirstahler P."/>
            <person name="Guenther M."/>
            <person name="Grumaz C."/>
            <person name="Rupp S."/>
            <person name="Zibek S."/>
            <person name="Sohn K."/>
        </authorList>
    </citation>
    <scope>NUCLEOTIDE SEQUENCE [LARGE SCALE GENOMIC DNA]</scope>
    <source>
        <strain evidence="1 2">IGB-41</strain>
    </source>
</reference>
<dbReference type="Proteomes" id="UP000037939">
    <property type="component" value="Unassembled WGS sequence"/>
</dbReference>
<gene>
    <name evidence="1" type="ORF">WG78_14950</name>
</gene>
<sequence>MSRNPTDPAVPDCTRCAHYHITYDPKFPYGCRALNFKSKRKPQLDVIEASLQPCMTFMPKPRRT</sequence>
<dbReference type="RefSeq" id="WP_053938630.1">
    <property type="nucleotide sequence ID" value="NZ_LAQT01000012.1"/>
</dbReference>
<dbReference type="AlphaFoldDB" id="A0A0N0GMR3"/>